<dbReference type="AlphaFoldDB" id="A0A1E5IGK0"/>
<evidence type="ECO:0000259" key="2">
    <source>
        <dbReference type="SMART" id="SM00852"/>
    </source>
</evidence>
<gene>
    <name evidence="3" type="ORF">ATZ36_01990</name>
</gene>
<dbReference type="Pfam" id="PF02464">
    <property type="entry name" value="CinA"/>
    <property type="match status" value="1"/>
</dbReference>
<dbReference type="SUPFAM" id="SSF142433">
    <property type="entry name" value="CinA-like"/>
    <property type="match status" value="1"/>
</dbReference>
<sequence length="427" mass="46292">MKIELICTGSELLAGKVNTNAAYIGSRLSAIGFELSLVINVGDKKQNLLQEFKRAFERSNVVITTGGLGPTFDDITVETAAECLNLEICPDGKVLNSIKEYFLKRSVDSIPKINEKQANIIRGAKVLENSFGTAPGQMLHFKFKDSGKKYRKTLFLLPGPPEEMKPMFEENVKPFLKSYSVGIKKNGVLHVFGIAESTVEEMIKPVMDEAVSGDSKSVELGILASKSVIDIKFSVSGTDELLVDETINKLKLGFGSVLKDNIFGSDNDTLASVAGQLLLESKKTVSFAESCTGGNIAAAITDIPGSSSYFKSSVVTYSNESKMKLLGVKEETLANFGAVSKETAKEMAESVMKLSDSDYAFSVTGIAGPGGGTKEKPVGLVYIGSADKKKTESFKLNFNGTRKDIRKRTVNTVLDLLRRKLIVKHSY</sequence>
<reference evidence="3 4" key="1">
    <citation type="submission" date="2015-11" db="EMBL/GenBank/DDBJ databases">
        <title>Evidence for parallel genomic evolution in an endosymbiosis of termite gut flagellates.</title>
        <authorList>
            <person name="Zheng H."/>
        </authorList>
    </citation>
    <scope>NUCLEOTIDE SEQUENCE [LARGE SCALE GENOMIC DNA]</scope>
    <source>
        <strain evidence="3 4">CET450</strain>
    </source>
</reference>
<dbReference type="InterPro" id="IPR041424">
    <property type="entry name" value="CinA_KH"/>
</dbReference>
<dbReference type="InterPro" id="IPR008135">
    <property type="entry name" value="Competence-induced_CinA"/>
</dbReference>
<dbReference type="InterPro" id="IPR001453">
    <property type="entry name" value="MoaB/Mog_dom"/>
</dbReference>
<dbReference type="PIRSF" id="PIRSF006728">
    <property type="entry name" value="CinA"/>
    <property type="match status" value="1"/>
</dbReference>
<dbReference type="Gene3D" id="3.90.950.20">
    <property type="entry name" value="CinA-like"/>
    <property type="match status" value="1"/>
</dbReference>
<dbReference type="Proteomes" id="UP000095237">
    <property type="component" value="Unassembled WGS sequence"/>
</dbReference>
<proteinExistence type="inferred from homology"/>
<dbReference type="PANTHER" id="PTHR13939">
    <property type="entry name" value="NICOTINAMIDE-NUCLEOTIDE AMIDOHYDROLASE PNCC"/>
    <property type="match status" value="1"/>
</dbReference>
<keyword evidence="4" id="KW-1185">Reference proteome</keyword>
<dbReference type="Pfam" id="PF18146">
    <property type="entry name" value="CinA_KH"/>
    <property type="match status" value="1"/>
</dbReference>
<dbReference type="InterPro" id="IPR036653">
    <property type="entry name" value="CinA-like_C"/>
</dbReference>
<dbReference type="EMBL" id="LNVX01000621">
    <property type="protein sequence ID" value="OEG69632.1"/>
    <property type="molecule type" value="Genomic_DNA"/>
</dbReference>
<dbReference type="InterPro" id="IPR008136">
    <property type="entry name" value="CinA_C"/>
</dbReference>
<evidence type="ECO:0000256" key="1">
    <source>
        <dbReference type="HAMAP-Rule" id="MF_00226"/>
    </source>
</evidence>
<dbReference type="Gene3D" id="3.40.980.10">
    <property type="entry name" value="MoaB/Mog-like domain"/>
    <property type="match status" value="1"/>
</dbReference>
<protein>
    <recommendedName>
        <fullName evidence="1">CinA-like protein</fullName>
    </recommendedName>
</protein>
<dbReference type="NCBIfam" id="NF001813">
    <property type="entry name" value="PRK00549.1"/>
    <property type="match status" value="1"/>
</dbReference>
<organism evidence="3 4">
    <name type="scientific">Endomicrobium trichonymphae</name>
    <dbReference type="NCBI Taxonomy" id="1408204"/>
    <lineage>
        <taxon>Bacteria</taxon>
        <taxon>Pseudomonadati</taxon>
        <taxon>Elusimicrobiota</taxon>
        <taxon>Endomicrobiia</taxon>
        <taxon>Endomicrobiales</taxon>
        <taxon>Endomicrobiaceae</taxon>
        <taxon>Candidatus Endomicrobiellum</taxon>
    </lineage>
</organism>
<dbReference type="CDD" id="cd00885">
    <property type="entry name" value="cinA"/>
    <property type="match status" value="1"/>
</dbReference>
<evidence type="ECO:0000313" key="4">
    <source>
        <dbReference type="Proteomes" id="UP000095237"/>
    </source>
</evidence>
<dbReference type="HAMAP" id="MF_00226_B">
    <property type="entry name" value="CinA_B"/>
    <property type="match status" value="1"/>
</dbReference>
<dbReference type="NCBIfam" id="TIGR00200">
    <property type="entry name" value="cinA_nterm"/>
    <property type="match status" value="1"/>
</dbReference>
<dbReference type="SMART" id="SM00852">
    <property type="entry name" value="MoCF_biosynth"/>
    <property type="match status" value="1"/>
</dbReference>
<comment type="caution">
    <text evidence="3">The sequence shown here is derived from an EMBL/GenBank/DDBJ whole genome shotgun (WGS) entry which is preliminary data.</text>
</comment>
<dbReference type="NCBIfam" id="TIGR00199">
    <property type="entry name" value="PncC_domain"/>
    <property type="match status" value="1"/>
</dbReference>
<dbReference type="InterPro" id="IPR036425">
    <property type="entry name" value="MoaB/Mog-like_dom_sf"/>
</dbReference>
<dbReference type="SUPFAM" id="SSF53218">
    <property type="entry name" value="Molybdenum cofactor biosynthesis proteins"/>
    <property type="match status" value="1"/>
</dbReference>
<name>A0A1E5IGK0_ENDTX</name>
<evidence type="ECO:0000313" key="3">
    <source>
        <dbReference type="EMBL" id="OEG69632.1"/>
    </source>
</evidence>
<dbReference type="InterPro" id="IPR050101">
    <property type="entry name" value="CinA"/>
</dbReference>
<comment type="similarity">
    <text evidence="1">Belongs to the CinA family.</text>
</comment>
<dbReference type="PANTHER" id="PTHR13939:SF0">
    <property type="entry name" value="NMN AMIDOHYDROLASE-LIKE PROTEIN YFAY"/>
    <property type="match status" value="1"/>
</dbReference>
<dbReference type="Pfam" id="PF00994">
    <property type="entry name" value="MoCF_biosynth"/>
    <property type="match status" value="1"/>
</dbReference>
<accession>A0A1E5IGK0</accession>
<dbReference type="Gene3D" id="3.30.70.2860">
    <property type="match status" value="1"/>
</dbReference>
<feature type="domain" description="MoaB/Mog" evidence="2">
    <location>
        <begin position="4"/>
        <end position="179"/>
    </location>
</feature>